<evidence type="ECO:0000256" key="2">
    <source>
        <dbReference type="ARBA" id="ARBA00022771"/>
    </source>
</evidence>
<accession>A0AAV2RPW8</accession>
<keyword evidence="3" id="KW-0862">Zinc</keyword>
<evidence type="ECO:0000256" key="3">
    <source>
        <dbReference type="ARBA" id="ARBA00022833"/>
    </source>
</evidence>
<evidence type="ECO:0000313" key="7">
    <source>
        <dbReference type="Proteomes" id="UP001497623"/>
    </source>
</evidence>
<evidence type="ECO:0000256" key="1">
    <source>
        <dbReference type="ARBA" id="ARBA00022723"/>
    </source>
</evidence>
<proteinExistence type="predicted"/>
<dbReference type="InterPro" id="IPR001841">
    <property type="entry name" value="Znf_RING"/>
</dbReference>
<dbReference type="PROSITE" id="PS50089">
    <property type="entry name" value="ZF_RING_2"/>
    <property type="match status" value="1"/>
</dbReference>
<dbReference type="GO" id="GO:0008270">
    <property type="term" value="F:zinc ion binding"/>
    <property type="evidence" value="ECO:0007669"/>
    <property type="project" value="UniProtKB-KW"/>
</dbReference>
<dbReference type="SMART" id="SM00184">
    <property type="entry name" value="RING"/>
    <property type="match status" value="1"/>
</dbReference>
<keyword evidence="1" id="KW-0479">Metal-binding</keyword>
<gene>
    <name evidence="6" type="ORF">MNOR_LOCUS26823</name>
</gene>
<dbReference type="Pfam" id="PF13639">
    <property type="entry name" value="zf-RING_2"/>
    <property type="match status" value="1"/>
</dbReference>
<dbReference type="GO" id="GO:0016567">
    <property type="term" value="P:protein ubiquitination"/>
    <property type="evidence" value="ECO:0007669"/>
    <property type="project" value="TreeGrafter"/>
</dbReference>
<dbReference type="SUPFAM" id="SSF57850">
    <property type="entry name" value="RING/U-box"/>
    <property type="match status" value="1"/>
</dbReference>
<evidence type="ECO:0000313" key="6">
    <source>
        <dbReference type="EMBL" id="CAL4131713.1"/>
    </source>
</evidence>
<sequence>VHTQASFGAAVEIFSHNYIFYSLLLDGIFMLSIHEMDIPECSICTEGLDDSERRPRCLPCGHTICTMCIDKSITRGDRTCPSCRQLHHVTAATELPINFFSEEMFQKLAEKSSEISRLNSEMCDDDREMKENIIKFVGSISPLWDVKLIC</sequence>
<dbReference type="InterPro" id="IPR017907">
    <property type="entry name" value="Znf_RING_CS"/>
</dbReference>
<dbReference type="EMBL" id="CAXKWB010027301">
    <property type="protein sequence ID" value="CAL4131713.1"/>
    <property type="molecule type" value="Genomic_DNA"/>
</dbReference>
<dbReference type="AlphaFoldDB" id="A0AAV2RPW8"/>
<dbReference type="InterPro" id="IPR051435">
    <property type="entry name" value="RING_finger_E3_ubiq-ligases"/>
</dbReference>
<feature type="non-terminal residue" evidence="6">
    <location>
        <position position="150"/>
    </location>
</feature>
<reference evidence="6 7" key="1">
    <citation type="submission" date="2024-05" db="EMBL/GenBank/DDBJ databases">
        <authorList>
            <person name="Wallberg A."/>
        </authorList>
    </citation>
    <scope>NUCLEOTIDE SEQUENCE [LARGE SCALE GENOMIC DNA]</scope>
</reference>
<protein>
    <recommendedName>
        <fullName evidence="5">RING-type domain-containing protein</fullName>
    </recommendedName>
</protein>
<dbReference type="InterPro" id="IPR013083">
    <property type="entry name" value="Znf_RING/FYVE/PHD"/>
</dbReference>
<feature type="domain" description="RING-type" evidence="5">
    <location>
        <begin position="41"/>
        <end position="84"/>
    </location>
</feature>
<organism evidence="6 7">
    <name type="scientific">Meganyctiphanes norvegica</name>
    <name type="common">Northern krill</name>
    <name type="synonym">Thysanopoda norvegica</name>
    <dbReference type="NCBI Taxonomy" id="48144"/>
    <lineage>
        <taxon>Eukaryota</taxon>
        <taxon>Metazoa</taxon>
        <taxon>Ecdysozoa</taxon>
        <taxon>Arthropoda</taxon>
        <taxon>Crustacea</taxon>
        <taxon>Multicrustacea</taxon>
        <taxon>Malacostraca</taxon>
        <taxon>Eumalacostraca</taxon>
        <taxon>Eucarida</taxon>
        <taxon>Euphausiacea</taxon>
        <taxon>Euphausiidae</taxon>
        <taxon>Meganyctiphanes</taxon>
    </lineage>
</organism>
<dbReference type="Gene3D" id="3.30.40.10">
    <property type="entry name" value="Zinc/RING finger domain, C3HC4 (zinc finger)"/>
    <property type="match status" value="1"/>
</dbReference>
<feature type="non-terminal residue" evidence="6">
    <location>
        <position position="1"/>
    </location>
</feature>
<keyword evidence="7" id="KW-1185">Reference proteome</keyword>
<dbReference type="PROSITE" id="PS00518">
    <property type="entry name" value="ZF_RING_1"/>
    <property type="match status" value="1"/>
</dbReference>
<keyword evidence="2 4" id="KW-0863">Zinc-finger</keyword>
<dbReference type="GO" id="GO:0061630">
    <property type="term" value="F:ubiquitin protein ligase activity"/>
    <property type="evidence" value="ECO:0007669"/>
    <property type="project" value="TreeGrafter"/>
</dbReference>
<comment type="caution">
    <text evidence="6">The sequence shown here is derived from an EMBL/GenBank/DDBJ whole genome shotgun (WGS) entry which is preliminary data.</text>
</comment>
<name>A0AAV2RPW8_MEGNR</name>
<evidence type="ECO:0000259" key="5">
    <source>
        <dbReference type="PROSITE" id="PS50089"/>
    </source>
</evidence>
<dbReference type="Proteomes" id="UP001497623">
    <property type="component" value="Unassembled WGS sequence"/>
</dbReference>
<dbReference type="PANTHER" id="PTHR22791:SF6">
    <property type="entry name" value="RING-TYPE DOMAIN-CONTAINING PROTEIN"/>
    <property type="match status" value="1"/>
</dbReference>
<evidence type="ECO:0000256" key="4">
    <source>
        <dbReference type="PROSITE-ProRule" id="PRU00175"/>
    </source>
</evidence>
<dbReference type="PANTHER" id="PTHR22791">
    <property type="entry name" value="RING-TYPE DOMAIN-CONTAINING PROTEIN"/>
    <property type="match status" value="1"/>
</dbReference>